<accession>A0AAV1LLS9</accession>
<dbReference type="EMBL" id="CAVLGL010000091">
    <property type="protein sequence ID" value="CAK1594992.1"/>
    <property type="molecule type" value="Genomic_DNA"/>
</dbReference>
<dbReference type="PANTHER" id="PTHR47027">
    <property type="entry name" value="REVERSE TRANSCRIPTASE DOMAIN-CONTAINING PROTEIN"/>
    <property type="match status" value="1"/>
</dbReference>
<organism evidence="2 3">
    <name type="scientific">Parnassius mnemosyne</name>
    <name type="common">clouded apollo</name>
    <dbReference type="NCBI Taxonomy" id="213953"/>
    <lineage>
        <taxon>Eukaryota</taxon>
        <taxon>Metazoa</taxon>
        <taxon>Ecdysozoa</taxon>
        <taxon>Arthropoda</taxon>
        <taxon>Hexapoda</taxon>
        <taxon>Insecta</taxon>
        <taxon>Pterygota</taxon>
        <taxon>Neoptera</taxon>
        <taxon>Endopterygota</taxon>
        <taxon>Lepidoptera</taxon>
        <taxon>Glossata</taxon>
        <taxon>Ditrysia</taxon>
        <taxon>Papilionoidea</taxon>
        <taxon>Papilionidae</taxon>
        <taxon>Parnassiinae</taxon>
        <taxon>Parnassini</taxon>
        <taxon>Parnassius</taxon>
        <taxon>Driopa</taxon>
    </lineage>
</organism>
<gene>
    <name evidence="2" type="ORF">PARMNEM_LOCUS14544</name>
</gene>
<reference evidence="2 3" key="1">
    <citation type="submission" date="2023-11" db="EMBL/GenBank/DDBJ databases">
        <authorList>
            <person name="Hedman E."/>
            <person name="Englund M."/>
            <person name="Stromberg M."/>
            <person name="Nyberg Akerstrom W."/>
            <person name="Nylinder S."/>
            <person name="Jareborg N."/>
            <person name="Kallberg Y."/>
            <person name="Kronander E."/>
        </authorList>
    </citation>
    <scope>NUCLEOTIDE SEQUENCE [LARGE SCALE GENOMIC DNA]</scope>
</reference>
<protein>
    <recommendedName>
        <fullName evidence="1">Reverse transcriptase domain-containing protein</fullName>
    </recommendedName>
</protein>
<dbReference type="SUPFAM" id="SSF56219">
    <property type="entry name" value="DNase I-like"/>
    <property type="match status" value="1"/>
</dbReference>
<dbReference type="GO" id="GO:0071897">
    <property type="term" value="P:DNA biosynthetic process"/>
    <property type="evidence" value="ECO:0007669"/>
    <property type="project" value="UniProtKB-ARBA"/>
</dbReference>
<dbReference type="Proteomes" id="UP001314205">
    <property type="component" value="Unassembled WGS sequence"/>
</dbReference>
<evidence type="ECO:0000313" key="3">
    <source>
        <dbReference type="Proteomes" id="UP001314205"/>
    </source>
</evidence>
<evidence type="ECO:0000259" key="1">
    <source>
        <dbReference type="PROSITE" id="PS50878"/>
    </source>
</evidence>
<dbReference type="CDD" id="cd01650">
    <property type="entry name" value="RT_nLTR_like"/>
    <property type="match status" value="1"/>
</dbReference>
<dbReference type="PROSITE" id="PS50878">
    <property type="entry name" value="RT_POL"/>
    <property type="match status" value="1"/>
</dbReference>
<dbReference type="InterPro" id="IPR043502">
    <property type="entry name" value="DNA/RNA_pol_sf"/>
</dbReference>
<name>A0AAV1LLS9_9NEOP</name>
<dbReference type="InterPro" id="IPR036691">
    <property type="entry name" value="Endo/exonu/phosph_ase_sf"/>
</dbReference>
<proteinExistence type="predicted"/>
<dbReference type="PANTHER" id="PTHR47027:SF30">
    <property type="entry name" value="THAP-TYPE DOMAIN-CONTAINING PROTEIN"/>
    <property type="match status" value="1"/>
</dbReference>
<comment type="caution">
    <text evidence="2">The sequence shown here is derived from an EMBL/GenBank/DDBJ whole genome shotgun (WGS) entry which is preliminary data.</text>
</comment>
<dbReference type="Pfam" id="PF00078">
    <property type="entry name" value="RVT_1"/>
    <property type="match status" value="1"/>
</dbReference>
<dbReference type="InterPro" id="IPR000477">
    <property type="entry name" value="RT_dom"/>
</dbReference>
<sequence>MPTDCSENLLEFSDCLSEIAAIVENQNVESVFILGDFNAHPGKLFCKELLSFCFDQNWLCADMSKLGENSDTYTFISEAHGSRRWLDHCVVTNAAWNVVVGVDIYYDIYWSDHFPLEIQCDLSMVRPKFELLNRVSINKVVWGQRDEGQIATYHDLCVKKLREINTFNEYIPCCDRLCYNLDHRKSIDTMYNKIVTSLSEAAVSSYNKGKCRKGVRIVGWNRHVKDAHRDARQKFINWVWHGKPIGGKLYKEMYESKKLFKQKLKFCQNNEYQIKMDMLVQKHKKKDFKNFWKQTKKVTPKPSIPVSIEGVNEPGEIANLFKEHFRVKSPNISSRTVSYVEDCQTGVPISFAPSDVFDIIKSMARGKSPGHDGLSIEHLLHAGPHLSGLLATFYTLCIRHSYLPEQLMRTIVVPIVKNKTGDISDKENYRPISLATIMAKVLDSLLERHLSGYLKLHDAQFGFKKSLSTESAILTLKHTVGYYTNRKTPIYAAFLDLSKAFDLVNYDILWKKLRDVVLPSELIEIFKYWYGHQLNQVRWTEVLSDEYRLECGVRQGGRTSPALFNLYINQLIVELSNTGVGCSIDGHFVNSISYADDMVLLSPSINALRILLNVCDTYAETHGLIYNVKKSVLLVFRAGSKIESIPPVKLRNVQLNRVFQFRYLGHVLTEDLTDDADIERERRALAVRCNMLSRSFARCTEEVKITLFKAFCQSFYTCSLWVKYTQRAYNALRVQYNNAFRVLMGLPRYCSASGMFTVYGTDDFHAIIRKRIASLLRRVRGSSNSILRAISDKFDCPILGHWMRMHLHVPGVMGCRK</sequence>
<dbReference type="Gene3D" id="3.60.10.10">
    <property type="entry name" value="Endonuclease/exonuclease/phosphatase"/>
    <property type="match status" value="1"/>
</dbReference>
<dbReference type="SUPFAM" id="SSF56672">
    <property type="entry name" value="DNA/RNA polymerases"/>
    <property type="match status" value="1"/>
</dbReference>
<evidence type="ECO:0000313" key="2">
    <source>
        <dbReference type="EMBL" id="CAK1594992.1"/>
    </source>
</evidence>
<feature type="domain" description="Reverse transcriptase" evidence="1">
    <location>
        <begin position="396"/>
        <end position="668"/>
    </location>
</feature>
<dbReference type="AlphaFoldDB" id="A0AAV1LLS9"/>
<keyword evidence="3" id="KW-1185">Reference proteome</keyword>